<dbReference type="GO" id="GO:0006950">
    <property type="term" value="P:response to stress"/>
    <property type="evidence" value="ECO:0007669"/>
    <property type="project" value="TreeGrafter"/>
</dbReference>
<dbReference type="InterPro" id="IPR036390">
    <property type="entry name" value="WH_DNA-bd_sf"/>
</dbReference>
<dbReference type="PRINTS" id="PR00598">
    <property type="entry name" value="HTHMARR"/>
</dbReference>
<dbReference type="Pfam" id="PF12802">
    <property type="entry name" value="MarR_2"/>
    <property type="match status" value="1"/>
</dbReference>
<accession>A0A8J3VUW3</accession>
<dbReference type="Gene3D" id="1.10.10.10">
    <property type="entry name" value="Winged helix-like DNA-binding domain superfamily/Winged helix DNA-binding domain"/>
    <property type="match status" value="1"/>
</dbReference>
<dbReference type="PANTHER" id="PTHR33164">
    <property type="entry name" value="TRANSCRIPTIONAL REGULATOR, MARR FAMILY"/>
    <property type="match status" value="1"/>
</dbReference>
<evidence type="ECO:0000313" key="3">
    <source>
        <dbReference type="EMBL" id="GIH19284.1"/>
    </source>
</evidence>
<dbReference type="PANTHER" id="PTHR33164:SF43">
    <property type="entry name" value="HTH-TYPE TRANSCRIPTIONAL REPRESSOR YETL"/>
    <property type="match status" value="1"/>
</dbReference>
<name>A0A8J3VUW3_9ACTN</name>
<feature type="region of interest" description="Disordered" evidence="1">
    <location>
        <begin position="1"/>
        <end position="22"/>
    </location>
</feature>
<keyword evidence="4" id="KW-1185">Reference proteome</keyword>
<comment type="caution">
    <text evidence="3">The sequence shown here is derived from an EMBL/GenBank/DDBJ whole genome shotgun (WGS) entry which is preliminary data.</text>
</comment>
<dbReference type="SUPFAM" id="SSF46785">
    <property type="entry name" value="Winged helix' DNA-binding domain"/>
    <property type="match status" value="1"/>
</dbReference>
<dbReference type="InterPro" id="IPR036388">
    <property type="entry name" value="WH-like_DNA-bd_sf"/>
</dbReference>
<evidence type="ECO:0000313" key="4">
    <source>
        <dbReference type="Proteomes" id="UP000642748"/>
    </source>
</evidence>
<gene>
    <name evidence="3" type="ORF">Raf01_74560</name>
</gene>
<dbReference type="InterPro" id="IPR039422">
    <property type="entry name" value="MarR/SlyA-like"/>
</dbReference>
<dbReference type="InterPro" id="IPR000835">
    <property type="entry name" value="HTH_MarR-typ"/>
</dbReference>
<reference evidence="3" key="1">
    <citation type="submission" date="2021-01" db="EMBL/GenBank/DDBJ databases">
        <title>Whole genome shotgun sequence of Rugosimonospora africana NBRC 104875.</title>
        <authorList>
            <person name="Komaki H."/>
            <person name="Tamura T."/>
        </authorList>
    </citation>
    <scope>NUCLEOTIDE SEQUENCE</scope>
    <source>
        <strain evidence="3">NBRC 104875</strain>
    </source>
</reference>
<dbReference type="EMBL" id="BONZ01000078">
    <property type="protein sequence ID" value="GIH19284.1"/>
    <property type="molecule type" value="Genomic_DNA"/>
</dbReference>
<dbReference type="Proteomes" id="UP000642748">
    <property type="component" value="Unassembled WGS sequence"/>
</dbReference>
<dbReference type="GO" id="GO:0003700">
    <property type="term" value="F:DNA-binding transcription factor activity"/>
    <property type="evidence" value="ECO:0007669"/>
    <property type="project" value="InterPro"/>
</dbReference>
<feature type="compositionally biased region" description="Basic and acidic residues" evidence="1">
    <location>
        <begin position="1"/>
        <end position="20"/>
    </location>
</feature>
<sequence>MPMEPTRENEPRGDAGRPDPDGEALVDALARSAFVVMGVLNRIGAQYDLSLTQLRVLGILRDRRVRMTDLANFLGLDKSTMSGLVDRAERRGLLERGRNPTDGRAVDVYMTAAGLELAQQAHGEVRRALASATGRLGKQERHRLTQLLEHMLGPADVQEPVGKPS</sequence>
<dbReference type="SMART" id="SM00347">
    <property type="entry name" value="HTH_MARR"/>
    <property type="match status" value="1"/>
</dbReference>
<proteinExistence type="predicted"/>
<dbReference type="AlphaFoldDB" id="A0A8J3VUW3"/>
<evidence type="ECO:0000259" key="2">
    <source>
        <dbReference type="PROSITE" id="PS50995"/>
    </source>
</evidence>
<feature type="domain" description="HTH marR-type" evidence="2">
    <location>
        <begin position="22"/>
        <end position="153"/>
    </location>
</feature>
<evidence type="ECO:0000256" key="1">
    <source>
        <dbReference type="SAM" id="MobiDB-lite"/>
    </source>
</evidence>
<organism evidence="3 4">
    <name type="scientific">Rugosimonospora africana</name>
    <dbReference type="NCBI Taxonomy" id="556532"/>
    <lineage>
        <taxon>Bacteria</taxon>
        <taxon>Bacillati</taxon>
        <taxon>Actinomycetota</taxon>
        <taxon>Actinomycetes</taxon>
        <taxon>Micromonosporales</taxon>
        <taxon>Micromonosporaceae</taxon>
        <taxon>Rugosimonospora</taxon>
    </lineage>
</organism>
<dbReference type="PROSITE" id="PS50995">
    <property type="entry name" value="HTH_MARR_2"/>
    <property type="match status" value="1"/>
</dbReference>
<protein>
    <recommendedName>
        <fullName evidence="2">HTH marR-type domain-containing protein</fullName>
    </recommendedName>
</protein>